<dbReference type="AlphaFoldDB" id="A0A9P6J4Q9"/>
<evidence type="ECO:0000256" key="1">
    <source>
        <dbReference type="SAM" id="MobiDB-lite"/>
    </source>
</evidence>
<name>A0A9P6J4Q9_9FUNG</name>
<feature type="compositionally biased region" description="Polar residues" evidence="1">
    <location>
        <begin position="180"/>
        <end position="189"/>
    </location>
</feature>
<dbReference type="Proteomes" id="UP000749646">
    <property type="component" value="Unassembled WGS sequence"/>
</dbReference>
<feature type="compositionally biased region" description="Polar residues" evidence="1">
    <location>
        <begin position="149"/>
        <end position="163"/>
    </location>
</feature>
<comment type="caution">
    <text evidence="2">The sequence shown here is derived from an EMBL/GenBank/DDBJ whole genome shotgun (WGS) entry which is preliminary data.</text>
</comment>
<accession>A0A9P6J4Q9</accession>
<feature type="region of interest" description="Disordered" evidence="1">
    <location>
        <begin position="117"/>
        <end position="189"/>
    </location>
</feature>
<feature type="compositionally biased region" description="Basic and acidic residues" evidence="1">
    <location>
        <begin position="117"/>
        <end position="132"/>
    </location>
</feature>
<evidence type="ECO:0000313" key="2">
    <source>
        <dbReference type="EMBL" id="KAF9957897.1"/>
    </source>
</evidence>
<reference evidence="2" key="1">
    <citation type="journal article" date="2020" name="Fungal Divers.">
        <title>Resolving the Mortierellaceae phylogeny through synthesis of multi-gene phylogenetics and phylogenomics.</title>
        <authorList>
            <person name="Vandepol N."/>
            <person name="Liber J."/>
            <person name="Desiro A."/>
            <person name="Na H."/>
            <person name="Kennedy M."/>
            <person name="Barry K."/>
            <person name="Grigoriev I.V."/>
            <person name="Miller A.N."/>
            <person name="O'Donnell K."/>
            <person name="Stajich J.E."/>
            <person name="Bonito G."/>
        </authorList>
    </citation>
    <scope>NUCLEOTIDE SEQUENCE</scope>
    <source>
        <strain evidence="2">MES-2147</strain>
    </source>
</reference>
<feature type="non-terminal residue" evidence="2">
    <location>
        <position position="1"/>
    </location>
</feature>
<proteinExistence type="predicted"/>
<keyword evidence="3" id="KW-1185">Reference proteome</keyword>
<gene>
    <name evidence="2" type="ORF">BGZ65_001798</name>
</gene>
<dbReference type="EMBL" id="JAAAHW010006597">
    <property type="protein sequence ID" value="KAF9957897.1"/>
    <property type="molecule type" value="Genomic_DNA"/>
</dbReference>
<organism evidence="2 3">
    <name type="scientific">Modicella reniformis</name>
    <dbReference type="NCBI Taxonomy" id="1440133"/>
    <lineage>
        <taxon>Eukaryota</taxon>
        <taxon>Fungi</taxon>
        <taxon>Fungi incertae sedis</taxon>
        <taxon>Mucoromycota</taxon>
        <taxon>Mortierellomycotina</taxon>
        <taxon>Mortierellomycetes</taxon>
        <taxon>Mortierellales</taxon>
        <taxon>Mortierellaceae</taxon>
        <taxon>Modicella</taxon>
    </lineage>
</organism>
<protein>
    <submittedName>
        <fullName evidence="2">Uncharacterized protein</fullName>
    </submittedName>
</protein>
<evidence type="ECO:0000313" key="3">
    <source>
        <dbReference type="Proteomes" id="UP000749646"/>
    </source>
</evidence>
<sequence>MSVARKIAGVTKDNKVYETLESRFGMFLANNTQGAEFTIQCVGLASTTHMELAGDVKDGDDEGDSAFNVLIDDRNSTEGALAEAEVLRDRMLFRKSLELGNREVVLASLGLNELQRNNEKEDKSKRLDKTEAEVPLQHASVTGLKKAASSENLQRAETTNRQLTDYKGQLQPPGIASDVVNGNQDSTDT</sequence>